<comment type="caution">
    <text evidence="1">The sequence shown here is derived from an EMBL/GenBank/DDBJ whole genome shotgun (WGS) entry which is preliminary data.</text>
</comment>
<dbReference type="Pfam" id="PF07277">
    <property type="entry name" value="SapC"/>
    <property type="match status" value="1"/>
</dbReference>
<organism evidence="1 3">
    <name type="scientific">Thalassotalea euphylliae</name>
    <dbReference type="NCBI Taxonomy" id="1655234"/>
    <lineage>
        <taxon>Bacteria</taxon>
        <taxon>Pseudomonadati</taxon>
        <taxon>Pseudomonadota</taxon>
        <taxon>Gammaproteobacteria</taxon>
        <taxon>Alteromonadales</taxon>
        <taxon>Colwelliaceae</taxon>
        <taxon>Thalassotalea</taxon>
    </lineage>
</organism>
<protein>
    <recommendedName>
        <fullName evidence="5">Multidrug transporter</fullName>
    </recommendedName>
</protein>
<dbReference type="InterPro" id="IPR010836">
    <property type="entry name" value="SapC"/>
</dbReference>
<name>A0A3E0U3I1_9GAMM</name>
<dbReference type="AlphaFoldDB" id="A0A3E0U3I1"/>
<dbReference type="EMBL" id="QUOV01000001">
    <property type="protein sequence ID" value="REL37207.1"/>
    <property type="molecule type" value="Genomic_DNA"/>
</dbReference>
<dbReference type="OrthoDB" id="9806524at2"/>
<evidence type="ECO:0008006" key="5">
    <source>
        <dbReference type="Google" id="ProtNLM"/>
    </source>
</evidence>
<reference evidence="1" key="2">
    <citation type="submission" date="2018-08" db="EMBL/GenBank/DDBJ databases">
        <authorList>
            <person name="Ferrada E.E."/>
            <person name="Latorre B.A."/>
        </authorList>
    </citation>
    <scope>NUCLEOTIDE SEQUENCE</scope>
    <source>
        <strain evidence="1">H3</strain>
    </source>
</reference>
<sequence>MANLVPIKKEHHQNLKIAAQRSLKHIAGLHIVPITAPEYSKGAMSYPVFIVKDPDSNRFRSVAMLGLETGENLFLKGDDWTGLYAPQSVGMVPFSLGLDPDKEKTLTACVDLDSEYVGEDKELPLYNEKGEETDLMKNIQDTLGRLYESEVMTERFIKEMQDAELLEEVELVITFANGEKKKIVGIHTIKEPKLRELSDEQVLDFHKRGMFIPIHSMLSSIGQLNRLAQLRNEQSDVKVAGVQVVPLEK</sequence>
<evidence type="ECO:0000313" key="1">
    <source>
        <dbReference type="EMBL" id="REL31329.1"/>
    </source>
</evidence>
<accession>A0A3E0U3I1</accession>
<gene>
    <name evidence="2" type="ORF">DXX92_18850</name>
    <name evidence="1" type="ORF">DXX94_11745</name>
</gene>
<reference evidence="3 4" key="1">
    <citation type="submission" date="2018-08" db="EMBL/GenBank/DDBJ databases">
        <title>Thalassotalea euphylliae genome.</title>
        <authorList>
            <person name="Summers S."/>
            <person name="Rice S.A."/>
            <person name="Freckelton M.L."/>
            <person name="Nedved B.T."/>
            <person name="Hadfield M.G."/>
        </authorList>
    </citation>
    <scope>NUCLEOTIDE SEQUENCE [LARGE SCALE GENOMIC DNA]</scope>
    <source>
        <strain evidence="2 4">H2</strain>
        <strain evidence="3">H3</strain>
    </source>
</reference>
<evidence type="ECO:0000313" key="3">
    <source>
        <dbReference type="Proteomes" id="UP000256899"/>
    </source>
</evidence>
<dbReference type="Proteomes" id="UP000256999">
    <property type="component" value="Unassembled WGS sequence"/>
</dbReference>
<proteinExistence type="predicted"/>
<evidence type="ECO:0000313" key="2">
    <source>
        <dbReference type="EMBL" id="REL37207.1"/>
    </source>
</evidence>
<evidence type="ECO:0000313" key="4">
    <source>
        <dbReference type="Proteomes" id="UP000256999"/>
    </source>
</evidence>
<dbReference type="Proteomes" id="UP000256899">
    <property type="component" value="Unassembled WGS sequence"/>
</dbReference>
<keyword evidence="3" id="KW-1185">Reference proteome</keyword>
<dbReference type="RefSeq" id="WP_116002203.1">
    <property type="nucleotide sequence ID" value="NZ_QUOT01000001.1"/>
</dbReference>
<dbReference type="EMBL" id="QUOT01000001">
    <property type="protein sequence ID" value="REL31329.1"/>
    <property type="molecule type" value="Genomic_DNA"/>
</dbReference>